<name>A0A937XDD4_UNCEI</name>
<dbReference type="Proteomes" id="UP000748308">
    <property type="component" value="Unassembled WGS sequence"/>
</dbReference>
<dbReference type="NCBIfam" id="TIGR04409">
    <property type="entry name" value="LptC_YrbK"/>
    <property type="match status" value="1"/>
</dbReference>
<accession>A0A937XDD4</accession>
<proteinExistence type="predicted"/>
<dbReference type="GO" id="GO:0005886">
    <property type="term" value="C:plasma membrane"/>
    <property type="evidence" value="ECO:0007669"/>
    <property type="project" value="InterPro"/>
</dbReference>
<protein>
    <submittedName>
        <fullName evidence="1">LPS export ABC transporter periplasmic protein LptC</fullName>
    </submittedName>
</protein>
<dbReference type="AlphaFoldDB" id="A0A937XDD4"/>
<dbReference type="EMBL" id="VGIY01000522">
    <property type="protein sequence ID" value="MBM3318874.1"/>
    <property type="molecule type" value="Genomic_DNA"/>
</dbReference>
<reference evidence="1" key="1">
    <citation type="submission" date="2019-03" db="EMBL/GenBank/DDBJ databases">
        <title>Lake Tanganyika Metagenome-Assembled Genomes (MAGs).</title>
        <authorList>
            <person name="Tran P."/>
        </authorList>
    </citation>
    <scope>NUCLEOTIDE SEQUENCE</scope>
    <source>
        <strain evidence="1">M_DeepCast_400m_m2_100</strain>
    </source>
</reference>
<dbReference type="InterPro" id="IPR010664">
    <property type="entry name" value="LipoPS_assembly_LptC-rel"/>
</dbReference>
<dbReference type="GO" id="GO:0015221">
    <property type="term" value="F:lipopolysaccharide transmembrane transporter activity"/>
    <property type="evidence" value="ECO:0007669"/>
    <property type="project" value="InterPro"/>
</dbReference>
<evidence type="ECO:0000313" key="2">
    <source>
        <dbReference type="Proteomes" id="UP000748308"/>
    </source>
</evidence>
<dbReference type="Gene3D" id="2.60.450.10">
    <property type="entry name" value="Lipopolysaccharide (LPS) transport protein A like domain"/>
    <property type="match status" value="1"/>
</dbReference>
<organism evidence="1 2">
    <name type="scientific">Eiseniibacteriota bacterium</name>
    <dbReference type="NCBI Taxonomy" id="2212470"/>
    <lineage>
        <taxon>Bacteria</taxon>
        <taxon>Candidatus Eiseniibacteriota</taxon>
    </lineage>
</organism>
<sequence>MLRADSALSFAESEPTLLRGMTLDFYDPAGDSVLSILTAREGEVAEGRRDLVARGGVVVRTAEGHRLETEELRYDHEAGQVVSRVFVRLTRGGSVLTGVGIESDPQLRAYRILSEVEAGVREGERILDGF</sequence>
<dbReference type="InterPro" id="IPR026265">
    <property type="entry name" value="LptC"/>
</dbReference>
<gene>
    <name evidence="1" type="primary">lptC</name>
    <name evidence="1" type="ORF">FJY75_13580</name>
</gene>
<evidence type="ECO:0000313" key="1">
    <source>
        <dbReference type="EMBL" id="MBM3318874.1"/>
    </source>
</evidence>
<comment type="caution">
    <text evidence="1">The sequence shown here is derived from an EMBL/GenBank/DDBJ whole genome shotgun (WGS) entry which is preliminary data.</text>
</comment>
<dbReference type="Pfam" id="PF06835">
    <property type="entry name" value="LptC"/>
    <property type="match status" value="1"/>
</dbReference>